<dbReference type="InterPro" id="IPR052948">
    <property type="entry name" value="Low_temp-induced_all0457"/>
</dbReference>
<dbReference type="RefSeq" id="WP_117327446.1">
    <property type="nucleotide sequence ID" value="NZ_QVTE01000043.1"/>
</dbReference>
<dbReference type="OrthoDB" id="514402at2"/>
<keyword evidence="1" id="KW-1133">Transmembrane helix</keyword>
<dbReference type="AlphaFoldDB" id="A0A372LLU6"/>
<gene>
    <name evidence="3" type="ORF">D0469_14425</name>
</gene>
<evidence type="ECO:0000313" key="3">
    <source>
        <dbReference type="EMBL" id="RFU67451.1"/>
    </source>
</evidence>
<keyword evidence="4" id="KW-1185">Reference proteome</keyword>
<dbReference type="InterPro" id="IPR025889">
    <property type="entry name" value="GSP17M-like_dom"/>
</dbReference>
<feature type="transmembrane region" description="Helical" evidence="1">
    <location>
        <begin position="57"/>
        <end position="81"/>
    </location>
</feature>
<dbReference type="PANTHER" id="PTHR36109">
    <property type="entry name" value="MEMBRANE PROTEIN-RELATED"/>
    <property type="match status" value="1"/>
</dbReference>
<dbReference type="Proteomes" id="UP000264541">
    <property type="component" value="Unassembled WGS sequence"/>
</dbReference>
<reference evidence="3 4" key="1">
    <citation type="submission" date="2018-08" db="EMBL/GenBank/DDBJ databases">
        <title>Bacillus chawlae sp. nov., Bacillus glennii sp. nov., and Bacillus saganii sp. nov. Isolated from the Vehicle Assembly Building at Kennedy Space Center where the Viking Spacecraft were Assembled.</title>
        <authorList>
            <person name="Seuylemezian A."/>
            <person name="Vaishampayan P."/>
        </authorList>
    </citation>
    <scope>NUCLEOTIDE SEQUENCE [LARGE SCALE GENOMIC DNA]</scope>
    <source>
        <strain evidence="3 4">V47-23a</strain>
    </source>
</reference>
<name>A0A372LLU6_9BACI</name>
<evidence type="ECO:0000259" key="2">
    <source>
        <dbReference type="Pfam" id="PF11181"/>
    </source>
</evidence>
<sequence length="141" mass="14642">MEKRVIGVFENNEQAKTAVEDLQRKGYKLEDISIIAKNIDGLGSAADQVESKETDGVIAGAAVGGAVGLAGFLVGMSALAIPGLGPILAAGPIFTTISGAVAGLTTNEGLRKALQQQGLNETEARQYEEDVKKGRILIFVS</sequence>
<protein>
    <submittedName>
        <fullName evidence="3">General stress protein</fullName>
    </submittedName>
</protein>
<keyword evidence="1" id="KW-0812">Transmembrane</keyword>
<dbReference type="Pfam" id="PF11181">
    <property type="entry name" value="YflT"/>
    <property type="match status" value="1"/>
</dbReference>
<evidence type="ECO:0000256" key="1">
    <source>
        <dbReference type="SAM" id="Phobius"/>
    </source>
</evidence>
<feature type="transmembrane region" description="Helical" evidence="1">
    <location>
        <begin position="87"/>
        <end position="106"/>
    </location>
</feature>
<evidence type="ECO:0000313" key="4">
    <source>
        <dbReference type="Proteomes" id="UP000264541"/>
    </source>
</evidence>
<keyword evidence="1" id="KW-0472">Membrane</keyword>
<comment type="caution">
    <text evidence="3">The sequence shown here is derived from an EMBL/GenBank/DDBJ whole genome shotgun (WGS) entry which is preliminary data.</text>
</comment>
<dbReference type="PANTHER" id="PTHR36109:SF2">
    <property type="entry name" value="MEMBRANE PROTEIN"/>
    <property type="match status" value="1"/>
</dbReference>
<proteinExistence type="predicted"/>
<organism evidence="3 4">
    <name type="scientific">Peribacillus saganii</name>
    <dbReference type="NCBI Taxonomy" id="2303992"/>
    <lineage>
        <taxon>Bacteria</taxon>
        <taxon>Bacillati</taxon>
        <taxon>Bacillota</taxon>
        <taxon>Bacilli</taxon>
        <taxon>Bacillales</taxon>
        <taxon>Bacillaceae</taxon>
        <taxon>Peribacillus</taxon>
    </lineage>
</organism>
<accession>A0A372LLU6</accession>
<dbReference type="EMBL" id="QVTE01000043">
    <property type="protein sequence ID" value="RFU67451.1"/>
    <property type="molecule type" value="Genomic_DNA"/>
</dbReference>
<feature type="domain" description="General stress protein 17M-like" evidence="2">
    <location>
        <begin position="5"/>
        <end position="68"/>
    </location>
</feature>